<organism evidence="1 2">
    <name type="scientific">Kingdonia uniflora</name>
    <dbReference type="NCBI Taxonomy" id="39325"/>
    <lineage>
        <taxon>Eukaryota</taxon>
        <taxon>Viridiplantae</taxon>
        <taxon>Streptophyta</taxon>
        <taxon>Embryophyta</taxon>
        <taxon>Tracheophyta</taxon>
        <taxon>Spermatophyta</taxon>
        <taxon>Magnoliopsida</taxon>
        <taxon>Ranunculales</taxon>
        <taxon>Circaeasteraceae</taxon>
        <taxon>Kingdonia</taxon>
    </lineage>
</organism>
<reference evidence="1 2" key="1">
    <citation type="journal article" date="2020" name="IScience">
        <title>Genome Sequencing of the Endangered Kingdonia uniflora (Circaeasteraceae, Ranunculales) Reveals Potential Mechanisms of Evolutionary Specialization.</title>
        <authorList>
            <person name="Sun Y."/>
            <person name="Deng T."/>
            <person name="Zhang A."/>
            <person name="Moore M.J."/>
            <person name="Landis J.B."/>
            <person name="Lin N."/>
            <person name="Zhang H."/>
            <person name="Zhang X."/>
            <person name="Huang J."/>
            <person name="Zhang X."/>
            <person name="Sun H."/>
            <person name="Wang H."/>
        </authorList>
    </citation>
    <scope>NUCLEOTIDE SEQUENCE [LARGE SCALE GENOMIC DNA]</scope>
    <source>
        <strain evidence="1">TB1705</strain>
        <tissue evidence="1">Leaf</tissue>
    </source>
</reference>
<name>A0A7J7LAA3_9MAGN</name>
<dbReference type="PANTHER" id="PTHR34145:SF28">
    <property type="entry name" value="F-BOX DOMAIN-CONTAINING PROTEIN"/>
    <property type="match status" value="1"/>
</dbReference>
<evidence type="ECO:0000313" key="2">
    <source>
        <dbReference type="Proteomes" id="UP000541444"/>
    </source>
</evidence>
<evidence type="ECO:0000313" key="1">
    <source>
        <dbReference type="EMBL" id="KAF6139499.1"/>
    </source>
</evidence>
<accession>A0A7J7LAA3</accession>
<gene>
    <name evidence="1" type="ORF">GIB67_005136</name>
</gene>
<evidence type="ECO:0008006" key="3">
    <source>
        <dbReference type="Google" id="ProtNLM"/>
    </source>
</evidence>
<protein>
    <recommendedName>
        <fullName evidence="3">F-box protein</fullName>
    </recommendedName>
</protein>
<comment type="caution">
    <text evidence="1">The sequence shown here is derived from an EMBL/GenBank/DDBJ whole genome shotgun (WGS) entry which is preliminary data.</text>
</comment>
<dbReference type="PANTHER" id="PTHR34145">
    <property type="entry name" value="OS02G0105600 PROTEIN"/>
    <property type="match status" value="1"/>
</dbReference>
<sequence length="311" mass="35377">MAAEKPYALLSECKETLLKAFAEVRIDRNHMIQSYHHFGLSETDIDLGLTSRYQEIVFASNAEDELSSSVSDEGKNDDDKNDNVVDRILLRRGGLNVNTFTLEIVKASTVSRMNDWISYAVTRNIQELRVEIQYYLLKASFHIHDPIFDKDGIGYLLTKVLKAINNTEILHLSGYFIKSLSTMANLPACLPTSCPNLKHVYLHILPIENHVQVMASLLNGCPNLTLLVIHFSDWGESSETYTKEGHWEKEFCSVVAMLDNIKEVRFVFFDGSEFVIDNVKLLNENANALKKIVLHKFEEHEAKSSKDDMGF</sequence>
<proteinExistence type="predicted"/>
<keyword evidence="2" id="KW-1185">Reference proteome</keyword>
<dbReference type="InterPro" id="IPR053772">
    <property type="entry name" value="At1g61320/At1g61330-like"/>
</dbReference>
<dbReference type="EMBL" id="JACGCM010002469">
    <property type="protein sequence ID" value="KAF6139499.1"/>
    <property type="molecule type" value="Genomic_DNA"/>
</dbReference>
<dbReference type="Proteomes" id="UP000541444">
    <property type="component" value="Unassembled WGS sequence"/>
</dbReference>
<dbReference type="AlphaFoldDB" id="A0A7J7LAA3"/>
<dbReference type="SUPFAM" id="SSF52047">
    <property type="entry name" value="RNI-like"/>
    <property type="match status" value="1"/>
</dbReference>